<evidence type="ECO:0000256" key="11">
    <source>
        <dbReference type="ARBA" id="ARBA00023065"/>
    </source>
</evidence>
<dbReference type="InterPro" id="IPR050599">
    <property type="entry name" value="VDCC_alpha-1_subunit"/>
</dbReference>
<gene>
    <name evidence="17" type="ORF">MS3_04963</name>
</gene>
<dbReference type="GO" id="GO:0008331">
    <property type="term" value="F:high voltage-gated calcium channel activity"/>
    <property type="evidence" value="ECO:0007669"/>
    <property type="project" value="TreeGrafter"/>
</dbReference>
<evidence type="ECO:0000259" key="16">
    <source>
        <dbReference type="Pfam" id="PF00520"/>
    </source>
</evidence>
<dbReference type="Gene3D" id="1.20.120.350">
    <property type="entry name" value="Voltage-gated potassium channels. Chain C"/>
    <property type="match status" value="2"/>
</dbReference>
<protein>
    <submittedName>
        <fullName evidence="17">Voltage-dependent P/Q-type calcium channel subunit alpha-1A</fullName>
    </submittedName>
</protein>
<sequence length="439" mass="50881">MVLSTILANCIVLAMEMHLPSNDKTALSEKLEQTETYFLIIFCVEALLKIVALGFAFHRKAYLRNVWNIMDFIVVVTGLLAYILPNLNQPAVRALRVLRPLKLVTGFETTSSGSLPHGAFVCPPNYICKGYWEGPNYGITSFDNIGYAMLTVFQCITMEGWTEIMYSTNDAFGDRFNYLYFVPLIILGSFFMLNLVLGVLSGEFAKERERVEKRRAFLKLRRQQQTEKEFSGYMDWIQKAEEVILAEDTTTADERMRIISARRRAAKQRLKQTGKDASFNDSNFEDSVLFAESKSHSSYGDLLRRRKERCQGCWRREKRIRYAIRRMVKSQPFYWVVIILVFLNTVCGAIEHHGQPVWLSTFLYYAEFVFLGLFIIEMLLKVYGLNIRIYFESSFNIFDCVVIIGSLFEIIWGFFHPDASFGISVLRALRLLRIFKVTR</sequence>
<proteinExistence type="predicted"/>
<evidence type="ECO:0000256" key="13">
    <source>
        <dbReference type="ARBA" id="ARBA00023180"/>
    </source>
</evidence>
<dbReference type="AlphaFoldDB" id="A0A094ZPL7"/>
<evidence type="ECO:0000256" key="2">
    <source>
        <dbReference type="ARBA" id="ARBA00022448"/>
    </source>
</evidence>
<keyword evidence="3" id="KW-0109">Calcium transport</keyword>
<dbReference type="InterPro" id="IPR005821">
    <property type="entry name" value="Ion_trans_dom"/>
</dbReference>
<keyword evidence="5 15" id="KW-0812">Transmembrane</keyword>
<evidence type="ECO:0000256" key="8">
    <source>
        <dbReference type="ARBA" id="ARBA00022837"/>
    </source>
</evidence>
<reference evidence="17" key="1">
    <citation type="journal article" date="2012" name="Nat. Genet.">
        <title>Whole-genome sequence of Schistosoma haematobium.</title>
        <authorList>
            <person name="Young N.D."/>
            <person name="Jex A.R."/>
            <person name="Li B."/>
            <person name="Liu S."/>
            <person name="Yang L."/>
            <person name="Xiong Z."/>
            <person name="Li Y."/>
            <person name="Cantacessi C."/>
            <person name="Hall R.S."/>
            <person name="Xu X."/>
            <person name="Chen F."/>
            <person name="Wu X."/>
            <person name="Zerlotini A."/>
            <person name="Oliveira G."/>
            <person name="Hofmann A."/>
            <person name="Zhang G."/>
            <person name="Fang X."/>
            <person name="Kang Y."/>
            <person name="Campbell B.E."/>
            <person name="Loukas A."/>
            <person name="Ranganathan S."/>
            <person name="Rollinson D."/>
            <person name="Rinaldi G."/>
            <person name="Brindley P.J."/>
            <person name="Yang H."/>
            <person name="Wang J."/>
            <person name="Wang J."/>
            <person name="Gasser R.B."/>
        </authorList>
    </citation>
    <scope>NUCLEOTIDE SEQUENCE [LARGE SCALE GENOMIC DNA]</scope>
</reference>
<dbReference type="GO" id="GO:0005891">
    <property type="term" value="C:voltage-gated calcium channel complex"/>
    <property type="evidence" value="ECO:0007669"/>
    <property type="project" value="TreeGrafter"/>
</dbReference>
<evidence type="ECO:0000256" key="14">
    <source>
        <dbReference type="ARBA" id="ARBA00023303"/>
    </source>
</evidence>
<feature type="transmembrane region" description="Helical" evidence="15">
    <location>
        <begin position="38"/>
        <end position="57"/>
    </location>
</feature>
<evidence type="ECO:0000256" key="10">
    <source>
        <dbReference type="ARBA" id="ARBA00022989"/>
    </source>
</evidence>
<organism evidence="17">
    <name type="scientific">Schistosoma haematobium</name>
    <name type="common">Blood fluke</name>
    <dbReference type="NCBI Taxonomy" id="6185"/>
    <lineage>
        <taxon>Eukaryota</taxon>
        <taxon>Metazoa</taxon>
        <taxon>Spiralia</taxon>
        <taxon>Lophotrochozoa</taxon>
        <taxon>Platyhelminthes</taxon>
        <taxon>Trematoda</taxon>
        <taxon>Digenea</taxon>
        <taxon>Strigeidida</taxon>
        <taxon>Schistosomatoidea</taxon>
        <taxon>Schistosomatidae</taxon>
        <taxon>Schistosoma</taxon>
    </lineage>
</organism>
<accession>A0A094ZPL7</accession>
<keyword evidence="9" id="KW-0851">Voltage-gated channel</keyword>
<dbReference type="FunFam" id="1.10.287.70:FF:000007">
    <property type="entry name" value="Voltage-dependent L-type calcium channel subunit alpha"/>
    <property type="match status" value="1"/>
</dbReference>
<keyword evidence="7" id="KW-0677">Repeat</keyword>
<dbReference type="GO" id="GO:0046872">
    <property type="term" value="F:metal ion binding"/>
    <property type="evidence" value="ECO:0007669"/>
    <property type="project" value="UniProtKB-KW"/>
</dbReference>
<feature type="transmembrane region" description="Helical" evidence="15">
    <location>
        <begin position="66"/>
        <end position="84"/>
    </location>
</feature>
<evidence type="ECO:0000256" key="4">
    <source>
        <dbReference type="ARBA" id="ARBA00022673"/>
    </source>
</evidence>
<feature type="transmembrane region" description="Helical" evidence="15">
    <location>
        <begin position="333"/>
        <end position="350"/>
    </location>
</feature>
<feature type="domain" description="Ion transport" evidence="16">
    <location>
        <begin position="2"/>
        <end position="110"/>
    </location>
</feature>
<dbReference type="PANTHER" id="PTHR45628:SF7">
    <property type="entry name" value="VOLTAGE-DEPENDENT CALCIUM CHANNEL TYPE A SUBUNIT ALPHA-1"/>
    <property type="match status" value="1"/>
</dbReference>
<dbReference type="GO" id="GO:0007268">
    <property type="term" value="P:chemical synaptic transmission"/>
    <property type="evidence" value="ECO:0007669"/>
    <property type="project" value="TreeGrafter"/>
</dbReference>
<dbReference type="STRING" id="6185.A0A094ZPL7"/>
<evidence type="ECO:0000256" key="9">
    <source>
        <dbReference type="ARBA" id="ARBA00022882"/>
    </source>
</evidence>
<name>A0A094ZPL7_SCHHA</name>
<keyword evidence="8" id="KW-0106">Calcium</keyword>
<dbReference type="InterPro" id="IPR027359">
    <property type="entry name" value="Volt_channel_dom_sf"/>
</dbReference>
<evidence type="ECO:0000256" key="12">
    <source>
        <dbReference type="ARBA" id="ARBA00023136"/>
    </source>
</evidence>
<evidence type="ECO:0000256" key="6">
    <source>
        <dbReference type="ARBA" id="ARBA00022723"/>
    </source>
</evidence>
<evidence type="ECO:0000256" key="1">
    <source>
        <dbReference type="ARBA" id="ARBA00004141"/>
    </source>
</evidence>
<feature type="domain" description="Ion transport" evidence="16">
    <location>
        <begin position="130"/>
        <end position="210"/>
    </location>
</feature>
<keyword evidence="6" id="KW-0479">Metal-binding</keyword>
<keyword evidence="4" id="KW-0107">Calcium channel</keyword>
<keyword evidence="11" id="KW-0406">Ion transport</keyword>
<dbReference type="PANTHER" id="PTHR45628">
    <property type="entry name" value="VOLTAGE-DEPENDENT CALCIUM CHANNEL TYPE A SUBUNIT ALPHA-1"/>
    <property type="match status" value="1"/>
</dbReference>
<comment type="subcellular location">
    <subcellularLocation>
        <location evidence="1">Membrane</location>
        <topology evidence="1">Multi-pass membrane protein</topology>
    </subcellularLocation>
</comment>
<feature type="transmembrane region" description="Helical" evidence="15">
    <location>
        <begin position="178"/>
        <end position="200"/>
    </location>
</feature>
<dbReference type="FunFam" id="1.20.120.350:FF:000001">
    <property type="entry name" value="Voltage-dependent L-type calcium channel subunit alpha"/>
    <property type="match status" value="1"/>
</dbReference>
<dbReference type="SUPFAM" id="SSF81324">
    <property type="entry name" value="Voltage-gated potassium channels"/>
    <property type="match status" value="2"/>
</dbReference>
<dbReference type="Gene3D" id="6.10.250.2500">
    <property type="match status" value="1"/>
</dbReference>
<keyword evidence="10 15" id="KW-1133">Transmembrane helix</keyword>
<keyword evidence="2" id="KW-0813">Transport</keyword>
<feature type="transmembrane region" description="Helical" evidence="15">
    <location>
        <begin position="395"/>
        <end position="415"/>
    </location>
</feature>
<evidence type="ECO:0000256" key="15">
    <source>
        <dbReference type="SAM" id="Phobius"/>
    </source>
</evidence>
<evidence type="ECO:0000256" key="7">
    <source>
        <dbReference type="ARBA" id="ARBA00022737"/>
    </source>
</evidence>
<feature type="transmembrane region" description="Helical" evidence="15">
    <location>
        <begin position="362"/>
        <end position="383"/>
    </location>
</feature>
<evidence type="ECO:0000256" key="3">
    <source>
        <dbReference type="ARBA" id="ARBA00022568"/>
    </source>
</evidence>
<dbReference type="Pfam" id="PF00520">
    <property type="entry name" value="Ion_trans"/>
    <property type="match status" value="3"/>
</dbReference>
<feature type="domain" description="Ion transport" evidence="16">
    <location>
        <begin position="331"/>
        <end position="439"/>
    </location>
</feature>
<keyword evidence="13" id="KW-0325">Glycoprotein</keyword>
<evidence type="ECO:0000256" key="5">
    <source>
        <dbReference type="ARBA" id="ARBA00022692"/>
    </source>
</evidence>
<dbReference type="GO" id="GO:0045202">
    <property type="term" value="C:synapse"/>
    <property type="evidence" value="ECO:0007669"/>
    <property type="project" value="GOC"/>
</dbReference>
<keyword evidence="14" id="KW-0407">Ion channel</keyword>
<dbReference type="EMBL" id="KL250797">
    <property type="protein sequence ID" value="KGB36655.1"/>
    <property type="molecule type" value="Genomic_DNA"/>
</dbReference>
<dbReference type="GO" id="GO:0098703">
    <property type="term" value="P:calcium ion import across plasma membrane"/>
    <property type="evidence" value="ECO:0007669"/>
    <property type="project" value="TreeGrafter"/>
</dbReference>
<evidence type="ECO:0000313" key="17">
    <source>
        <dbReference type="EMBL" id="KGB36655.1"/>
    </source>
</evidence>
<keyword evidence="12 15" id="KW-0472">Membrane</keyword>